<evidence type="ECO:0000313" key="1">
    <source>
        <dbReference type="EMBL" id="DAF47852.1"/>
    </source>
</evidence>
<reference evidence="1" key="1">
    <citation type="journal article" date="2021" name="Proc. Natl. Acad. Sci. U.S.A.">
        <title>A Catalog of Tens of Thousands of Viruses from Human Metagenomes Reveals Hidden Associations with Chronic Diseases.</title>
        <authorList>
            <person name="Tisza M.J."/>
            <person name="Buck C.B."/>
        </authorList>
    </citation>
    <scope>NUCLEOTIDE SEQUENCE</scope>
    <source>
        <strain evidence="1">CtJjf17</strain>
    </source>
</reference>
<proteinExistence type="predicted"/>
<dbReference type="EMBL" id="BK032560">
    <property type="protein sequence ID" value="DAF47852.1"/>
    <property type="molecule type" value="Genomic_DNA"/>
</dbReference>
<organism evidence="1">
    <name type="scientific">Siphoviridae sp. ctJjf17</name>
    <dbReference type="NCBI Taxonomy" id="2827839"/>
    <lineage>
        <taxon>Viruses</taxon>
        <taxon>Duplodnaviria</taxon>
        <taxon>Heunggongvirae</taxon>
        <taxon>Uroviricota</taxon>
        <taxon>Caudoviricetes</taxon>
    </lineage>
</organism>
<accession>A0A8S5S9X2</accession>
<sequence length="144" mass="16861">MKSKYPLAVDIKEDDIYKAQTWYLEEDESTGNKLQYYGYDANLYPLPDLSKSSEENQRKVIEKFKQLFKKDNIEIWLDDVKIKSKKGTATITLKARLNENKQIELDSNFAKKLDEVYQNSRAIGTLQFLEELEKTKVLIEVEGK</sequence>
<protein>
    <submittedName>
        <fullName evidence="1">Uncharacterized protein</fullName>
    </submittedName>
</protein>
<name>A0A8S5S9X2_9CAUD</name>